<evidence type="ECO:0000313" key="2">
    <source>
        <dbReference type="Proteomes" id="UP001231616"/>
    </source>
</evidence>
<reference evidence="1 2" key="1">
    <citation type="submission" date="2023-08" db="EMBL/GenBank/DDBJ databases">
        <authorList>
            <person name="Joshi A."/>
            <person name="Thite S."/>
        </authorList>
    </citation>
    <scope>NUCLEOTIDE SEQUENCE [LARGE SCALE GENOMIC DNA]</scope>
    <source>
        <strain evidence="1 2">AC40</strain>
    </source>
</reference>
<organism evidence="1 2">
    <name type="scientific">Alkalimonas collagenimarina</name>
    <dbReference type="NCBI Taxonomy" id="400390"/>
    <lineage>
        <taxon>Bacteria</taxon>
        <taxon>Pseudomonadati</taxon>
        <taxon>Pseudomonadota</taxon>
        <taxon>Gammaproteobacteria</taxon>
        <taxon>Alkalimonas</taxon>
    </lineage>
</organism>
<dbReference type="Proteomes" id="UP001231616">
    <property type="component" value="Unassembled WGS sequence"/>
</dbReference>
<dbReference type="InterPro" id="IPR045689">
    <property type="entry name" value="Slr4"/>
</dbReference>
<dbReference type="Pfam" id="PF19526">
    <property type="entry name" value="Slr4"/>
    <property type="match status" value="1"/>
</dbReference>
<dbReference type="EMBL" id="JAUZVZ010000016">
    <property type="protein sequence ID" value="MDP4536902.1"/>
    <property type="molecule type" value="Genomic_DNA"/>
</dbReference>
<accession>A0ABT9H0Q3</accession>
<dbReference type="CDD" id="cd22554">
    <property type="entry name" value="Slr4-like"/>
    <property type="match status" value="1"/>
</dbReference>
<protein>
    <submittedName>
        <fullName evidence="1">Uncharacterized protein</fullName>
    </submittedName>
</protein>
<name>A0ABT9H0Q3_9GAMM</name>
<sequence length="355" mass="37606">MNVGNGNFTFDNVVIDREDGTITFNVQLGNPIDADSAFRVDLRQVTLQGEFGVSYVASLGTDTVDTGSKSLTSVENQFSYSVKTALSELITRDVARDTFVDQAPATSTDTLTLTVRDNDDLLLAATAGDLVVELGGNFKDGNGPVGAWTLAGAGVTVGLNTAETLLTFTVPAAVAFDDAPAAQDHDIVFLKDNVATMLLATKFDVTVKQNIAGITDPVTYVTKADAGQWKVDASTVNVPYLPVGFGLTAQVEISNLGATDAEVTIEAVDQNGDEYGPVVMDFTYGGATHATARAGTVTRASEADIRKAFDIADGSQKKLSVTFNIDANSDDITLVPFYRQNESRINVISDQYKGN</sequence>
<gene>
    <name evidence="1" type="ORF">Q3O60_11930</name>
</gene>
<dbReference type="RefSeq" id="WP_305894167.1">
    <property type="nucleotide sequence ID" value="NZ_JAUZVZ010000016.1"/>
</dbReference>
<comment type="caution">
    <text evidence="1">The sequence shown here is derived from an EMBL/GenBank/DDBJ whole genome shotgun (WGS) entry which is preliminary data.</text>
</comment>
<evidence type="ECO:0000313" key="1">
    <source>
        <dbReference type="EMBL" id="MDP4536902.1"/>
    </source>
</evidence>
<keyword evidence="2" id="KW-1185">Reference proteome</keyword>
<proteinExistence type="predicted"/>